<dbReference type="InterPro" id="IPR002921">
    <property type="entry name" value="Fungal_lipase-type"/>
</dbReference>
<reference evidence="2 3" key="1">
    <citation type="journal article" date="2017" name="Curr. Biol.">
        <title>Genome architecture and evolution of a unichromosomal asexual nematode.</title>
        <authorList>
            <person name="Fradin H."/>
            <person name="Zegar C."/>
            <person name="Gutwein M."/>
            <person name="Lucas J."/>
            <person name="Kovtun M."/>
            <person name="Corcoran D."/>
            <person name="Baugh L.R."/>
            <person name="Kiontke K."/>
            <person name="Gunsalus K."/>
            <person name="Fitch D.H."/>
            <person name="Piano F."/>
        </authorList>
    </citation>
    <scope>NUCLEOTIDE SEQUENCE [LARGE SCALE GENOMIC DNA]</scope>
    <source>
        <strain evidence="2">PF1309</strain>
    </source>
</reference>
<dbReference type="InterPro" id="IPR029058">
    <property type="entry name" value="AB_hydrolase_fold"/>
</dbReference>
<sequence length="117" mass="13408">MVLGMMEDFKLGGKMLSYYNRVYNDMIEQEFETILRDSIQKYPTYQPLTCGHSLGGTLATIFSLHIAMNFNVDVIEYAWPDTPFRISQNLPNPHHTSYEVIYADTETNDLPIAFSGC</sequence>
<comment type="caution">
    <text evidence="2">The sequence shown here is derived from an EMBL/GenBank/DDBJ whole genome shotgun (WGS) entry which is preliminary data.</text>
</comment>
<keyword evidence="3" id="KW-1185">Reference proteome</keyword>
<name>A0A2A2LNT1_9BILA</name>
<dbReference type="EMBL" id="LIAE01006540">
    <property type="protein sequence ID" value="PAV87876.1"/>
    <property type="molecule type" value="Genomic_DNA"/>
</dbReference>
<dbReference type="Pfam" id="PF01764">
    <property type="entry name" value="Lipase_3"/>
    <property type="match status" value="1"/>
</dbReference>
<evidence type="ECO:0000259" key="1">
    <source>
        <dbReference type="Pfam" id="PF01764"/>
    </source>
</evidence>
<dbReference type="SUPFAM" id="SSF53474">
    <property type="entry name" value="alpha/beta-Hydrolases"/>
    <property type="match status" value="1"/>
</dbReference>
<dbReference type="Proteomes" id="UP000218231">
    <property type="component" value="Unassembled WGS sequence"/>
</dbReference>
<dbReference type="OrthoDB" id="5786970at2759"/>
<feature type="domain" description="Fungal lipase-type" evidence="1">
    <location>
        <begin position="7"/>
        <end position="77"/>
    </location>
</feature>
<proteinExistence type="predicted"/>
<evidence type="ECO:0000313" key="3">
    <source>
        <dbReference type="Proteomes" id="UP000218231"/>
    </source>
</evidence>
<dbReference type="GO" id="GO:0006629">
    <property type="term" value="P:lipid metabolic process"/>
    <property type="evidence" value="ECO:0007669"/>
    <property type="project" value="InterPro"/>
</dbReference>
<organism evidence="2 3">
    <name type="scientific">Diploscapter pachys</name>
    <dbReference type="NCBI Taxonomy" id="2018661"/>
    <lineage>
        <taxon>Eukaryota</taxon>
        <taxon>Metazoa</taxon>
        <taxon>Ecdysozoa</taxon>
        <taxon>Nematoda</taxon>
        <taxon>Chromadorea</taxon>
        <taxon>Rhabditida</taxon>
        <taxon>Rhabditina</taxon>
        <taxon>Rhabditomorpha</taxon>
        <taxon>Rhabditoidea</taxon>
        <taxon>Rhabditidae</taxon>
        <taxon>Diploscapter</taxon>
    </lineage>
</organism>
<evidence type="ECO:0000313" key="2">
    <source>
        <dbReference type="EMBL" id="PAV87876.1"/>
    </source>
</evidence>
<accession>A0A2A2LNT1</accession>
<dbReference type="Gene3D" id="3.40.50.1820">
    <property type="entry name" value="alpha/beta hydrolase"/>
    <property type="match status" value="1"/>
</dbReference>
<protein>
    <recommendedName>
        <fullName evidence="1">Fungal lipase-type domain-containing protein</fullName>
    </recommendedName>
</protein>
<dbReference type="AlphaFoldDB" id="A0A2A2LNT1"/>
<gene>
    <name evidence="2" type="ORF">WR25_08653</name>
</gene>